<comment type="caution">
    <text evidence="3">The sequence shown here is derived from an EMBL/GenBank/DDBJ whole genome shotgun (WGS) entry which is preliminary data.</text>
</comment>
<dbReference type="PROSITE" id="PS50097">
    <property type="entry name" value="BTB"/>
    <property type="match status" value="1"/>
</dbReference>
<gene>
    <name evidence="3" type="ORF">CYMTET_33328</name>
</gene>
<keyword evidence="4" id="KW-1185">Reference proteome</keyword>
<evidence type="ECO:0000313" key="3">
    <source>
        <dbReference type="EMBL" id="KAK3257594.1"/>
    </source>
</evidence>
<proteinExistence type="predicted"/>
<sequence length="188" mass="20608">MLGSGGSKAISGMDVDAAMKSTFVQDMRKGALQNGCGHDVAFCRPAQGNTGEQKLVCHRALIASQAEYLHTLLFSEHWGGSDKISLDEDHAFEVLEAVVDYMYTGDCTQFEEDLHLAADGLALANLYIVDSLKEELESMLMEAIDADNMRWLADFGEKHNASRLRRACLDLLQTSTSDLVVAEENCEA</sequence>
<dbReference type="SUPFAM" id="SSF54695">
    <property type="entry name" value="POZ domain"/>
    <property type="match status" value="1"/>
</dbReference>
<reference evidence="3 4" key="1">
    <citation type="journal article" date="2015" name="Genome Biol. Evol.">
        <title>Comparative Genomics of a Bacterivorous Green Alga Reveals Evolutionary Causalities and Consequences of Phago-Mixotrophic Mode of Nutrition.</title>
        <authorList>
            <person name="Burns J.A."/>
            <person name="Paasch A."/>
            <person name="Narechania A."/>
            <person name="Kim E."/>
        </authorList>
    </citation>
    <scope>NUCLEOTIDE SEQUENCE [LARGE SCALE GENOMIC DNA]</scope>
    <source>
        <strain evidence="3 4">PLY_AMNH</strain>
    </source>
</reference>
<dbReference type="CDD" id="cd18186">
    <property type="entry name" value="BTB_POZ_ZBTB_KLHL-like"/>
    <property type="match status" value="1"/>
</dbReference>
<dbReference type="Proteomes" id="UP001190700">
    <property type="component" value="Unassembled WGS sequence"/>
</dbReference>
<evidence type="ECO:0000256" key="1">
    <source>
        <dbReference type="ARBA" id="ARBA00004906"/>
    </source>
</evidence>
<dbReference type="PANTHER" id="PTHR24413">
    <property type="entry name" value="SPECKLE-TYPE POZ PROTEIN"/>
    <property type="match status" value="1"/>
</dbReference>
<feature type="domain" description="BTB" evidence="2">
    <location>
        <begin position="38"/>
        <end position="111"/>
    </location>
</feature>
<accession>A0AAE0FDG0</accession>
<protein>
    <recommendedName>
        <fullName evidence="2">BTB domain-containing protein</fullName>
    </recommendedName>
</protein>
<evidence type="ECO:0000313" key="4">
    <source>
        <dbReference type="Proteomes" id="UP001190700"/>
    </source>
</evidence>
<dbReference type="InterPro" id="IPR000210">
    <property type="entry name" value="BTB/POZ_dom"/>
</dbReference>
<dbReference type="Gene3D" id="3.30.710.10">
    <property type="entry name" value="Potassium Channel Kv1.1, Chain A"/>
    <property type="match status" value="1"/>
</dbReference>
<organism evidence="3 4">
    <name type="scientific">Cymbomonas tetramitiformis</name>
    <dbReference type="NCBI Taxonomy" id="36881"/>
    <lineage>
        <taxon>Eukaryota</taxon>
        <taxon>Viridiplantae</taxon>
        <taxon>Chlorophyta</taxon>
        <taxon>Pyramimonadophyceae</taxon>
        <taxon>Pyramimonadales</taxon>
        <taxon>Pyramimonadaceae</taxon>
        <taxon>Cymbomonas</taxon>
    </lineage>
</organism>
<dbReference type="InterPro" id="IPR011333">
    <property type="entry name" value="SKP1/BTB/POZ_sf"/>
</dbReference>
<comment type="pathway">
    <text evidence="1">Protein modification; protein ubiquitination.</text>
</comment>
<dbReference type="AlphaFoldDB" id="A0AAE0FDG0"/>
<dbReference type="Pfam" id="PF00651">
    <property type="entry name" value="BTB"/>
    <property type="match status" value="1"/>
</dbReference>
<dbReference type="EMBL" id="LGRX02020347">
    <property type="protein sequence ID" value="KAK3257594.1"/>
    <property type="molecule type" value="Genomic_DNA"/>
</dbReference>
<evidence type="ECO:0000259" key="2">
    <source>
        <dbReference type="PROSITE" id="PS50097"/>
    </source>
</evidence>
<name>A0AAE0FDG0_9CHLO</name>